<dbReference type="InterPro" id="IPR021896">
    <property type="entry name" value="THAP9-like_HTH"/>
</dbReference>
<protein>
    <recommendedName>
        <fullName evidence="1">THAP9-like helix-turn-helix domain-containing protein</fullName>
    </recommendedName>
</protein>
<evidence type="ECO:0000313" key="3">
    <source>
        <dbReference type="Proteomes" id="UP000410492"/>
    </source>
</evidence>
<dbReference type="Pfam" id="PF12017">
    <property type="entry name" value="Tnp_P_element"/>
    <property type="match status" value="1"/>
</dbReference>
<feature type="domain" description="THAP9-like helix-turn-helix" evidence="1">
    <location>
        <begin position="225"/>
        <end position="287"/>
    </location>
</feature>
<sequence length="288" mass="32653">MSDLNIRQTNIFIYSDHFSIEDFRYKPQGQGIQQCLMPGAVPKYSTVTEVPPVSAVLDQTSKTVEPTSGDTLPSSSGADMWESPLNGISEVSPTKSTDVVRHVFNTSSPVRKRKQLLLEECNQGKTLRFSKEDEKNAEAPVNLKLQIHSVVVEESLSYPSTSKVERIYAGDLDSDDFTSPTRAKRSWRVAKTTISRLKANVNSLQKSRNYYRNRVTSLQRLLSYLESRNLISTGAKQHIQECLPEGMKHLISRLLQGPKKMKYGPELRSFAMTLHFYSPKAYQYVRKI</sequence>
<dbReference type="OrthoDB" id="10070386at2759"/>
<evidence type="ECO:0000313" key="2">
    <source>
        <dbReference type="EMBL" id="VEN40917.1"/>
    </source>
</evidence>
<dbReference type="AlphaFoldDB" id="A0A653C168"/>
<reference evidence="2 3" key="1">
    <citation type="submission" date="2019-01" db="EMBL/GenBank/DDBJ databases">
        <authorList>
            <person name="Sayadi A."/>
        </authorList>
    </citation>
    <scope>NUCLEOTIDE SEQUENCE [LARGE SCALE GENOMIC DNA]</scope>
</reference>
<evidence type="ECO:0000259" key="1">
    <source>
        <dbReference type="Pfam" id="PF12017"/>
    </source>
</evidence>
<gene>
    <name evidence="2" type="ORF">CALMAC_LOCUS4916</name>
</gene>
<dbReference type="EMBL" id="CAACVG010006671">
    <property type="protein sequence ID" value="VEN40917.1"/>
    <property type="molecule type" value="Genomic_DNA"/>
</dbReference>
<dbReference type="Proteomes" id="UP000410492">
    <property type="component" value="Unassembled WGS sequence"/>
</dbReference>
<proteinExistence type="predicted"/>
<organism evidence="2 3">
    <name type="scientific">Callosobruchus maculatus</name>
    <name type="common">Southern cowpea weevil</name>
    <name type="synonym">Pulse bruchid</name>
    <dbReference type="NCBI Taxonomy" id="64391"/>
    <lineage>
        <taxon>Eukaryota</taxon>
        <taxon>Metazoa</taxon>
        <taxon>Ecdysozoa</taxon>
        <taxon>Arthropoda</taxon>
        <taxon>Hexapoda</taxon>
        <taxon>Insecta</taxon>
        <taxon>Pterygota</taxon>
        <taxon>Neoptera</taxon>
        <taxon>Endopterygota</taxon>
        <taxon>Coleoptera</taxon>
        <taxon>Polyphaga</taxon>
        <taxon>Cucujiformia</taxon>
        <taxon>Chrysomeloidea</taxon>
        <taxon>Chrysomelidae</taxon>
        <taxon>Bruchinae</taxon>
        <taxon>Bruchini</taxon>
        <taxon>Callosobruchus</taxon>
    </lineage>
</organism>
<accession>A0A653C168</accession>
<name>A0A653C168_CALMS</name>
<keyword evidence="3" id="KW-1185">Reference proteome</keyword>